<gene>
    <name evidence="1" type="ORF">BN983_02825</name>
</gene>
<proteinExistence type="predicted"/>
<name>A0A024P857_9BACI</name>
<reference evidence="1 2" key="2">
    <citation type="submission" date="2014-05" db="EMBL/GenBank/DDBJ databases">
        <title>Draft genome sequence of Halobacillus karajensis HK-03.</title>
        <authorList>
            <person name="Khelaifia S."/>
            <person name="Croce O."/>
            <person name="Lagier J.C."/>
            <person name="Raoult D."/>
        </authorList>
    </citation>
    <scope>NUCLEOTIDE SEQUENCE [LARGE SCALE GENOMIC DNA]</scope>
    <source>
        <strain evidence="1 2">HD-03</strain>
    </source>
</reference>
<evidence type="ECO:0000313" key="1">
    <source>
        <dbReference type="EMBL" id="CDQ24537.1"/>
    </source>
</evidence>
<comment type="caution">
    <text evidence="1">The sequence shown here is derived from an EMBL/GenBank/DDBJ whole genome shotgun (WGS) entry which is preliminary data.</text>
</comment>
<keyword evidence="2" id="KW-1185">Reference proteome</keyword>
<reference evidence="2" key="1">
    <citation type="submission" date="2014-03" db="EMBL/GenBank/DDBJ databases">
        <authorList>
            <person name="Urmite Genomes U."/>
        </authorList>
    </citation>
    <scope>NUCLEOTIDE SEQUENCE [LARGE SCALE GENOMIC DNA]</scope>
    <source>
        <strain evidence="2">HD-03</strain>
    </source>
</reference>
<accession>A0A024P857</accession>
<dbReference type="Proteomes" id="UP000028868">
    <property type="component" value="Unassembled WGS sequence"/>
</dbReference>
<protein>
    <submittedName>
        <fullName evidence="1">Uncharacterized protein</fullName>
    </submittedName>
</protein>
<evidence type="ECO:0000313" key="2">
    <source>
        <dbReference type="Proteomes" id="UP000028868"/>
    </source>
</evidence>
<organism evidence="1 2">
    <name type="scientific">Halobacillus karajensis</name>
    <dbReference type="NCBI Taxonomy" id="195088"/>
    <lineage>
        <taxon>Bacteria</taxon>
        <taxon>Bacillati</taxon>
        <taxon>Bacillota</taxon>
        <taxon>Bacilli</taxon>
        <taxon>Bacillales</taxon>
        <taxon>Bacillaceae</taxon>
        <taxon>Halobacillus</taxon>
    </lineage>
</organism>
<dbReference type="EMBL" id="CCDI010000003">
    <property type="protein sequence ID" value="CDQ24537.1"/>
    <property type="molecule type" value="Genomic_DNA"/>
</dbReference>
<sequence length="37" mass="4078">MSKVVGKIIVLMAWKITMGSMDFSMTLSHVLHQGGSR</sequence>
<dbReference type="AlphaFoldDB" id="A0A024P857"/>